<dbReference type="EMBL" id="VSSQ01026972">
    <property type="protein sequence ID" value="MPM75945.1"/>
    <property type="molecule type" value="Genomic_DNA"/>
</dbReference>
<sequence length="69" mass="7604">MTTTTKRRSILSTAFLDDAERALEAVEALPALERAVIDRHHAEHTGGPIWLCSDAICEAWDSVEGRLAK</sequence>
<organism evidence="1">
    <name type="scientific">bioreactor metagenome</name>
    <dbReference type="NCBI Taxonomy" id="1076179"/>
    <lineage>
        <taxon>unclassified sequences</taxon>
        <taxon>metagenomes</taxon>
        <taxon>ecological metagenomes</taxon>
    </lineage>
</organism>
<name>A0A645CGB0_9ZZZZ</name>
<reference evidence="1" key="1">
    <citation type="submission" date="2019-08" db="EMBL/GenBank/DDBJ databases">
        <authorList>
            <person name="Kucharzyk K."/>
            <person name="Murdoch R.W."/>
            <person name="Higgins S."/>
            <person name="Loffler F."/>
        </authorList>
    </citation>
    <scope>NUCLEOTIDE SEQUENCE</scope>
</reference>
<proteinExistence type="predicted"/>
<evidence type="ECO:0000313" key="1">
    <source>
        <dbReference type="EMBL" id="MPM75945.1"/>
    </source>
</evidence>
<protein>
    <submittedName>
        <fullName evidence="1">Uncharacterized protein</fullName>
    </submittedName>
</protein>
<comment type="caution">
    <text evidence="1">The sequence shown here is derived from an EMBL/GenBank/DDBJ whole genome shotgun (WGS) entry which is preliminary data.</text>
</comment>
<gene>
    <name evidence="1" type="ORF">SDC9_122940</name>
</gene>
<accession>A0A645CGB0</accession>
<dbReference type="AlphaFoldDB" id="A0A645CGB0"/>